<feature type="transmembrane region" description="Helical" evidence="5">
    <location>
        <begin position="320"/>
        <end position="337"/>
    </location>
</feature>
<keyword evidence="3 5" id="KW-1133">Transmembrane helix</keyword>
<evidence type="ECO:0000313" key="8">
    <source>
        <dbReference type="EMBL" id="KGR81655.1"/>
    </source>
</evidence>
<evidence type="ECO:0000256" key="1">
    <source>
        <dbReference type="ARBA" id="ARBA00004141"/>
    </source>
</evidence>
<dbReference type="Proteomes" id="UP000030437">
    <property type="component" value="Unassembled WGS sequence"/>
</dbReference>
<evidence type="ECO:0000256" key="3">
    <source>
        <dbReference type="ARBA" id="ARBA00022989"/>
    </source>
</evidence>
<comment type="caution">
    <text evidence="8">The sequence shown here is derived from an EMBL/GenBank/DDBJ whole genome shotgun (WGS) entry which is preliminary data.</text>
</comment>
<dbReference type="GO" id="GO:0016020">
    <property type="term" value="C:membrane"/>
    <property type="evidence" value="ECO:0007669"/>
    <property type="project" value="UniProtKB-SubCell"/>
</dbReference>
<protein>
    <submittedName>
        <fullName evidence="8">Family 2 glycosyl transferase</fullName>
    </submittedName>
</protein>
<dbReference type="RefSeq" id="WP_036158291.1">
    <property type="nucleotide sequence ID" value="NZ_AVCX01000001.1"/>
</dbReference>
<dbReference type="CDD" id="cd04179">
    <property type="entry name" value="DPM_DPG-synthase_like"/>
    <property type="match status" value="1"/>
</dbReference>
<dbReference type="InterPro" id="IPR007267">
    <property type="entry name" value="GtrA_DPMS_TM"/>
</dbReference>
<evidence type="ECO:0000256" key="2">
    <source>
        <dbReference type="ARBA" id="ARBA00022692"/>
    </source>
</evidence>
<evidence type="ECO:0000259" key="6">
    <source>
        <dbReference type="Pfam" id="PF00535"/>
    </source>
</evidence>
<accession>A0A0A3IDW7</accession>
<feature type="domain" description="GtrA/DPMS transmembrane" evidence="7">
    <location>
        <begin position="226"/>
        <end position="343"/>
    </location>
</feature>
<keyword evidence="8" id="KW-0808">Transferase</keyword>
<sequence>MKEIGILMPAYQPDEKAIRVIEELIQVHTGPIFVVDDGSDTSYIFNKLNTFRQVTILRHAVNQGKGRALKTGFHHICNEHPELRAVVTIDADGQHLTKDILNIVQSLDESDDALVLGSRNFSGKDIPLRSKFGNQCTKIIYRFVTGTRLNDTQTGLRGIPTKYLPQLLSIEGERFEYEMNVLAKLKELNIPIAEVPIDTMYLEGNKSSHFRPFHDSFQVYKVFLLYALTSSASFLIDLALFMLFAKVFKIVAPMSFLIIATILARLLSSFFNYYINRHTVFKSGSRKSLYRYYLLAAFIMVTSAGSVQLLYSEWLQNGEIVLKVLVDTALFILAFVVQRKWVFKKEKQIL</sequence>
<feature type="transmembrane region" description="Helical" evidence="5">
    <location>
        <begin position="250"/>
        <end position="271"/>
    </location>
</feature>
<proteinExistence type="predicted"/>
<dbReference type="OrthoDB" id="9810303at2"/>
<gene>
    <name evidence="8" type="ORF">CD32_20110</name>
</gene>
<reference evidence="8 9" key="1">
    <citation type="submission" date="2014-02" db="EMBL/GenBank/DDBJ databases">
        <title>Draft genome sequence of Lysinibacillus odysseyi NBRC 100172.</title>
        <authorList>
            <person name="Zhang F."/>
            <person name="Wang G."/>
            <person name="Zhang L."/>
        </authorList>
    </citation>
    <scope>NUCLEOTIDE SEQUENCE [LARGE SCALE GENOMIC DNA]</scope>
    <source>
        <strain evidence="8 9">NBRC 100172</strain>
    </source>
</reference>
<feature type="transmembrane region" description="Helical" evidence="5">
    <location>
        <begin position="223"/>
        <end position="244"/>
    </location>
</feature>
<dbReference type="Gene3D" id="3.90.550.10">
    <property type="entry name" value="Spore Coat Polysaccharide Biosynthesis Protein SpsA, Chain A"/>
    <property type="match status" value="1"/>
</dbReference>
<dbReference type="GO" id="GO:0016740">
    <property type="term" value="F:transferase activity"/>
    <property type="evidence" value="ECO:0007669"/>
    <property type="project" value="UniProtKB-KW"/>
</dbReference>
<dbReference type="EMBL" id="JPVP01000060">
    <property type="protein sequence ID" value="KGR81655.1"/>
    <property type="molecule type" value="Genomic_DNA"/>
</dbReference>
<dbReference type="InterPro" id="IPR029044">
    <property type="entry name" value="Nucleotide-diphossugar_trans"/>
</dbReference>
<name>A0A0A3IDW7_9BACI</name>
<dbReference type="PANTHER" id="PTHR10859">
    <property type="entry name" value="GLYCOSYL TRANSFERASE"/>
    <property type="match status" value="1"/>
</dbReference>
<keyword evidence="2 5" id="KW-0812">Transmembrane</keyword>
<dbReference type="Pfam" id="PF04138">
    <property type="entry name" value="GtrA_DPMS_TM"/>
    <property type="match status" value="1"/>
</dbReference>
<keyword evidence="9" id="KW-1185">Reference proteome</keyword>
<dbReference type="Pfam" id="PF00535">
    <property type="entry name" value="Glycos_transf_2"/>
    <property type="match status" value="1"/>
</dbReference>
<evidence type="ECO:0000313" key="9">
    <source>
        <dbReference type="Proteomes" id="UP000030437"/>
    </source>
</evidence>
<dbReference type="SUPFAM" id="SSF53448">
    <property type="entry name" value="Nucleotide-diphospho-sugar transferases"/>
    <property type="match status" value="1"/>
</dbReference>
<dbReference type="eggNOG" id="COG0463">
    <property type="taxonomic scope" value="Bacteria"/>
</dbReference>
<dbReference type="PANTHER" id="PTHR10859:SF114">
    <property type="entry name" value="DOLICHOL-PHOSPHATE MANNOSYLTRANSFERASE"/>
    <property type="match status" value="1"/>
</dbReference>
<dbReference type="GO" id="GO:0006487">
    <property type="term" value="P:protein N-linked glycosylation"/>
    <property type="evidence" value="ECO:0007669"/>
    <property type="project" value="TreeGrafter"/>
</dbReference>
<organism evidence="8 9">
    <name type="scientific">Lysinibacillus odysseyi 34hs-1 = NBRC 100172</name>
    <dbReference type="NCBI Taxonomy" id="1220589"/>
    <lineage>
        <taxon>Bacteria</taxon>
        <taxon>Bacillati</taxon>
        <taxon>Bacillota</taxon>
        <taxon>Bacilli</taxon>
        <taxon>Bacillales</taxon>
        <taxon>Bacillaceae</taxon>
        <taxon>Lysinibacillus</taxon>
    </lineage>
</organism>
<dbReference type="AlphaFoldDB" id="A0A0A3IDW7"/>
<dbReference type="GO" id="GO:0000271">
    <property type="term" value="P:polysaccharide biosynthetic process"/>
    <property type="evidence" value="ECO:0007669"/>
    <property type="project" value="InterPro"/>
</dbReference>
<dbReference type="InterPro" id="IPR001173">
    <property type="entry name" value="Glyco_trans_2-like"/>
</dbReference>
<feature type="transmembrane region" description="Helical" evidence="5">
    <location>
        <begin position="292"/>
        <end position="314"/>
    </location>
</feature>
<keyword evidence="4 5" id="KW-0472">Membrane</keyword>
<evidence type="ECO:0000256" key="5">
    <source>
        <dbReference type="SAM" id="Phobius"/>
    </source>
</evidence>
<evidence type="ECO:0000259" key="7">
    <source>
        <dbReference type="Pfam" id="PF04138"/>
    </source>
</evidence>
<feature type="domain" description="Glycosyltransferase 2-like" evidence="6">
    <location>
        <begin position="7"/>
        <end position="133"/>
    </location>
</feature>
<comment type="subcellular location">
    <subcellularLocation>
        <location evidence="1">Membrane</location>
        <topology evidence="1">Multi-pass membrane protein</topology>
    </subcellularLocation>
</comment>
<evidence type="ECO:0000256" key="4">
    <source>
        <dbReference type="ARBA" id="ARBA00023136"/>
    </source>
</evidence>
<dbReference type="STRING" id="1220589.CD32_20110"/>